<proteinExistence type="predicted"/>
<evidence type="ECO:0000313" key="1">
    <source>
        <dbReference type="EMBL" id="EST43791.1"/>
    </source>
</evidence>
<name>V6LJB1_9EUKA</name>
<dbReference type="AlphaFoldDB" id="V6LJB1"/>
<sequence>MGIEYSAEDLDEDYIPESMRAQKIDLPIPEPSVNNFSTEFKDEIRICKQLSKQQKYASSGGLKGRHRNHRSVQEKMDQFFEGSDFQYCQNNIILNNNCQQFLKLQKTKTICRGRFYKRSSNKMIQKYYFEVKITKASQSSTECLVFNHHFHLYKLPATSNSSLLVKTL</sequence>
<accession>V6LJB1</accession>
<protein>
    <submittedName>
        <fullName evidence="1">Uncharacterized protein</fullName>
    </submittedName>
</protein>
<reference evidence="1" key="1">
    <citation type="journal article" date="2014" name="PLoS Genet.">
        <title>The Genome of Spironucleus salmonicida Highlights a Fish Pathogen Adapted to Fluctuating Environments.</title>
        <authorList>
            <person name="Xu F."/>
            <person name="Jerlstrom-Hultqvist J."/>
            <person name="Einarsson E."/>
            <person name="Astvaldsson A."/>
            <person name="Svard S.G."/>
            <person name="Andersson J.O."/>
        </authorList>
    </citation>
    <scope>NUCLEOTIDE SEQUENCE</scope>
</reference>
<organism evidence="1">
    <name type="scientific">Spironucleus salmonicida</name>
    <dbReference type="NCBI Taxonomy" id="348837"/>
    <lineage>
        <taxon>Eukaryota</taxon>
        <taxon>Metamonada</taxon>
        <taxon>Diplomonadida</taxon>
        <taxon>Hexamitidae</taxon>
        <taxon>Hexamitinae</taxon>
        <taxon>Spironucleus</taxon>
    </lineage>
</organism>
<dbReference type="EMBL" id="KI546133">
    <property type="protein sequence ID" value="EST43791.1"/>
    <property type="molecule type" value="Genomic_DNA"/>
</dbReference>
<gene>
    <name evidence="1" type="ORF">SS50377_16408</name>
</gene>